<feature type="transmembrane region" description="Helical" evidence="6">
    <location>
        <begin position="327"/>
        <end position="347"/>
    </location>
</feature>
<feature type="transmembrane region" description="Helical" evidence="6">
    <location>
        <begin position="207"/>
        <end position="230"/>
    </location>
</feature>
<protein>
    <submittedName>
        <fullName evidence="8">Prestin</fullName>
    </submittedName>
</protein>
<feature type="transmembrane region" description="Helical" evidence="6">
    <location>
        <begin position="513"/>
        <end position="533"/>
    </location>
</feature>
<reference evidence="8" key="1">
    <citation type="submission" date="2021-07" db="EMBL/GenBank/DDBJ databases">
        <authorList>
            <person name="Catto M.A."/>
            <person name="Jacobson A."/>
            <person name="Kennedy G."/>
            <person name="Labadie P."/>
            <person name="Hunt B.G."/>
            <person name="Srinivasan R."/>
        </authorList>
    </citation>
    <scope>NUCLEOTIDE SEQUENCE</scope>
    <source>
        <strain evidence="8">PL_HMW_Pooled</strain>
        <tissue evidence="8">Head</tissue>
    </source>
</reference>
<keyword evidence="3 6" id="KW-1133">Transmembrane helix</keyword>
<dbReference type="Proteomes" id="UP001219518">
    <property type="component" value="Unassembled WGS sequence"/>
</dbReference>
<evidence type="ECO:0000256" key="6">
    <source>
        <dbReference type="SAM" id="Phobius"/>
    </source>
</evidence>
<organism evidence="8 9">
    <name type="scientific">Frankliniella fusca</name>
    <dbReference type="NCBI Taxonomy" id="407009"/>
    <lineage>
        <taxon>Eukaryota</taxon>
        <taxon>Metazoa</taxon>
        <taxon>Ecdysozoa</taxon>
        <taxon>Arthropoda</taxon>
        <taxon>Hexapoda</taxon>
        <taxon>Insecta</taxon>
        <taxon>Pterygota</taxon>
        <taxon>Neoptera</taxon>
        <taxon>Paraneoptera</taxon>
        <taxon>Thysanoptera</taxon>
        <taxon>Terebrantia</taxon>
        <taxon>Thripoidea</taxon>
        <taxon>Thripidae</taxon>
        <taxon>Frankliniella</taxon>
    </lineage>
</organism>
<evidence type="ECO:0000256" key="2">
    <source>
        <dbReference type="ARBA" id="ARBA00022692"/>
    </source>
</evidence>
<feature type="transmembrane region" description="Helical" evidence="6">
    <location>
        <begin position="596"/>
        <end position="625"/>
    </location>
</feature>
<dbReference type="PROSITE" id="PS50801">
    <property type="entry name" value="STAS"/>
    <property type="match status" value="1"/>
</dbReference>
<dbReference type="Gene3D" id="3.30.750.24">
    <property type="entry name" value="STAS domain"/>
    <property type="match status" value="1"/>
</dbReference>
<comment type="subcellular location">
    <subcellularLocation>
        <location evidence="1">Membrane</location>
        <topology evidence="1">Multi-pass membrane protein</topology>
    </subcellularLocation>
</comment>
<dbReference type="GO" id="GO:0016020">
    <property type="term" value="C:membrane"/>
    <property type="evidence" value="ECO:0007669"/>
    <property type="project" value="UniProtKB-SubCell"/>
</dbReference>
<dbReference type="Pfam" id="PF00916">
    <property type="entry name" value="Sulfate_transp"/>
    <property type="match status" value="1"/>
</dbReference>
<keyword evidence="4 6" id="KW-0472">Membrane</keyword>
<keyword evidence="2 6" id="KW-0812">Transmembrane</keyword>
<evidence type="ECO:0000313" key="9">
    <source>
        <dbReference type="Proteomes" id="UP001219518"/>
    </source>
</evidence>
<name>A0AAE1HUW5_9NEOP</name>
<keyword evidence="9" id="KW-1185">Reference proteome</keyword>
<sequence>MARCGAGPGPGRGRAEGALASRHSGGNPGQQSPSPSAGLGLYGATAAHKDPLGLQGVKQGAPPTVSLRVDRAVLEQRDLQGKFSYHGRAVSRSAKKEPEDRCCPSCWPSCGDVRDALPRLGGACSSKSPAETVRDVLPIVEWLGRYKWREDLVGDLVSGFTVAVMHIPQGLAYALLGNVPPVVGLYMAFFPVLVYCLFGTSRHVSMGTFAVICLMTGHVVTAHTTGAAVLPVPAANATEPPPPLPSPVEVASAVALMVGAAQLLMWALRLGVLSALLSEALVSGFTTAAAIHVLTSQIRDLLGLALPAAPTGAFKIIVQWVDICTHIGTANVAAVVVSLVTMLLLTVNNEALKPWLSRRCPLPVPVELLVVIAGTLLSMGPGAPLAAYGLTPLGHIPTGLPAPAVPRPALLWAVAVESIPIAVVAYTIAMSLALIFATKNGYEVRPNQELLAQGASNVVGSLFSCMPVTASLSRSAVQEAAGCRTQLTSLVSCSLLTVVLLWAGPFFEPLPRCVLAAIIVVALRSMLLQVGVIPRTLVSLSRSYGAWPQGAREREREVKRTCYPLAKTPLQYGSGSPLQVRAAPGYVRSSRWDGAVWLATFFAVVLVDIDVGLGVGAALSLVSLVCQGVQPVCHLLAPLPATDLYVDPALYGAAQRVPGVAIFRYAGVINFATRSAFRDNLYRLVGLVPEKELARQGKVQQGQLQDAPASSTANFVEEMKRQEPAELHAVVLDMGGVVRVDAEGVRTLLGVADEYARVGVSVCLAAPSDSVLHSIVRSGPGRAPAADRLRVFPSVHDAVTAMTAAVAADQTQARV</sequence>
<proteinExistence type="predicted"/>
<evidence type="ECO:0000256" key="3">
    <source>
        <dbReference type="ARBA" id="ARBA00022989"/>
    </source>
</evidence>
<dbReference type="InterPro" id="IPR036513">
    <property type="entry name" value="STAS_dom_sf"/>
</dbReference>
<dbReference type="AlphaFoldDB" id="A0AAE1HUW5"/>
<dbReference type="InterPro" id="IPR001902">
    <property type="entry name" value="SLC26A/SulP_fam"/>
</dbReference>
<feature type="transmembrane region" description="Helical" evidence="6">
    <location>
        <begin position="182"/>
        <end position="200"/>
    </location>
</feature>
<dbReference type="EMBL" id="JAHWGI010001301">
    <property type="protein sequence ID" value="KAK3927833.1"/>
    <property type="molecule type" value="Genomic_DNA"/>
</dbReference>
<comment type="caution">
    <text evidence="8">The sequence shown here is derived from an EMBL/GenBank/DDBJ whole genome shotgun (WGS) entry which is preliminary data.</text>
</comment>
<evidence type="ECO:0000259" key="7">
    <source>
        <dbReference type="PROSITE" id="PS50801"/>
    </source>
</evidence>
<dbReference type="CDD" id="cd07042">
    <property type="entry name" value="STAS_SulP_like_sulfate_transporter"/>
    <property type="match status" value="1"/>
</dbReference>
<evidence type="ECO:0000313" key="8">
    <source>
        <dbReference type="EMBL" id="KAK3927833.1"/>
    </source>
</evidence>
<evidence type="ECO:0000256" key="1">
    <source>
        <dbReference type="ARBA" id="ARBA00004141"/>
    </source>
</evidence>
<dbReference type="Pfam" id="PF01740">
    <property type="entry name" value="STAS"/>
    <property type="match status" value="1"/>
</dbReference>
<feature type="transmembrane region" description="Helical" evidence="6">
    <location>
        <begin position="487"/>
        <end position="507"/>
    </location>
</feature>
<evidence type="ECO:0000256" key="5">
    <source>
        <dbReference type="SAM" id="MobiDB-lite"/>
    </source>
</evidence>
<feature type="transmembrane region" description="Helical" evidence="6">
    <location>
        <begin position="410"/>
        <end position="437"/>
    </location>
</feature>
<dbReference type="SUPFAM" id="SSF52091">
    <property type="entry name" value="SpoIIaa-like"/>
    <property type="match status" value="1"/>
</dbReference>
<accession>A0AAE1HUW5</accession>
<feature type="transmembrane region" description="Helical" evidence="6">
    <location>
        <begin position="301"/>
        <end position="321"/>
    </location>
</feature>
<dbReference type="PANTHER" id="PTHR11814">
    <property type="entry name" value="SULFATE TRANSPORTER"/>
    <property type="match status" value="1"/>
</dbReference>
<reference evidence="8" key="2">
    <citation type="journal article" date="2023" name="BMC Genomics">
        <title>Pest status, molecular evolution, and epigenetic factors derived from the genome assembly of Frankliniella fusca, a thysanopteran phytovirus vector.</title>
        <authorList>
            <person name="Catto M.A."/>
            <person name="Labadie P.E."/>
            <person name="Jacobson A.L."/>
            <person name="Kennedy G.G."/>
            <person name="Srinivasan R."/>
            <person name="Hunt B.G."/>
        </authorList>
    </citation>
    <scope>NUCLEOTIDE SEQUENCE</scope>
    <source>
        <strain evidence="8">PL_HMW_Pooled</strain>
    </source>
</reference>
<feature type="transmembrane region" description="Helical" evidence="6">
    <location>
        <begin position="368"/>
        <end position="390"/>
    </location>
</feature>
<feature type="domain" description="STAS" evidence="7">
    <location>
        <begin position="650"/>
        <end position="802"/>
    </location>
</feature>
<feature type="region of interest" description="Disordered" evidence="5">
    <location>
        <begin position="1"/>
        <end position="44"/>
    </location>
</feature>
<evidence type="ECO:0000256" key="4">
    <source>
        <dbReference type="ARBA" id="ARBA00023136"/>
    </source>
</evidence>
<dbReference type="InterPro" id="IPR002645">
    <property type="entry name" value="STAS_dom"/>
</dbReference>
<dbReference type="GO" id="GO:0055085">
    <property type="term" value="P:transmembrane transport"/>
    <property type="evidence" value="ECO:0007669"/>
    <property type="project" value="InterPro"/>
</dbReference>
<feature type="compositionally biased region" description="Gly residues" evidence="5">
    <location>
        <begin position="1"/>
        <end position="12"/>
    </location>
</feature>
<gene>
    <name evidence="8" type="ORF">KUF71_016118</name>
</gene>
<dbReference type="InterPro" id="IPR011547">
    <property type="entry name" value="SLC26A/SulP_dom"/>
</dbReference>